<dbReference type="AlphaFoldDB" id="A0A183JYX9"/>
<sequence length="285" mass="32009">LYVCSVHTQGSDHLDEEKDKKLNYNKDQIHLSENSANKEVKNMHSATCEQGEQHISTLSSTTERRLLNLESQLNSLITSHLMKIYQTEHNHSTHHNNVLHSSSIQENNLKNGNTVVVHGKNEINSSKVKDTLDLCQYIPEKEMFDGEVQTEANVQSNNLTVQSTIDPDKSLSQPVQQLSAQSLKNPNLNTFQRHNHSSTMKKQSVVDKNPSSTSTKSKSISGRLSQRTSAEKKTRQEILGLGFVLLGTRRQGVPVMLRELMLSERLDLVTPSFTVREITTELSGP</sequence>
<evidence type="ECO:0000256" key="1">
    <source>
        <dbReference type="SAM" id="MobiDB-lite"/>
    </source>
</evidence>
<proteinExistence type="predicted"/>
<feature type="region of interest" description="Disordered" evidence="1">
    <location>
        <begin position="182"/>
        <end position="232"/>
    </location>
</feature>
<evidence type="ECO:0000313" key="2">
    <source>
        <dbReference type="WBParaSite" id="SCUD_0000793601-mRNA-1"/>
    </source>
</evidence>
<protein>
    <submittedName>
        <fullName evidence="2">Rho-GAP domain-containing protein</fullName>
    </submittedName>
</protein>
<name>A0A183JYX9_9TREM</name>
<accession>A0A183JYX9</accession>
<dbReference type="STRING" id="6186.A0A183JYX9"/>
<reference evidence="2" key="1">
    <citation type="submission" date="2016-06" db="UniProtKB">
        <authorList>
            <consortium name="WormBaseParasite"/>
        </authorList>
    </citation>
    <scope>IDENTIFICATION</scope>
</reference>
<feature type="compositionally biased region" description="Low complexity" evidence="1">
    <location>
        <begin position="211"/>
        <end position="221"/>
    </location>
</feature>
<dbReference type="WBParaSite" id="SCUD_0000793601-mRNA-1">
    <property type="protein sequence ID" value="SCUD_0000793601-mRNA-1"/>
    <property type="gene ID" value="SCUD_0000793601"/>
</dbReference>
<feature type="compositionally biased region" description="Polar residues" evidence="1">
    <location>
        <begin position="182"/>
        <end position="202"/>
    </location>
</feature>
<organism evidence="2">
    <name type="scientific">Schistosoma curassoni</name>
    <dbReference type="NCBI Taxonomy" id="6186"/>
    <lineage>
        <taxon>Eukaryota</taxon>
        <taxon>Metazoa</taxon>
        <taxon>Spiralia</taxon>
        <taxon>Lophotrochozoa</taxon>
        <taxon>Platyhelminthes</taxon>
        <taxon>Trematoda</taxon>
        <taxon>Digenea</taxon>
        <taxon>Strigeidida</taxon>
        <taxon>Schistosomatoidea</taxon>
        <taxon>Schistosomatidae</taxon>
        <taxon>Schistosoma</taxon>
    </lineage>
</organism>